<dbReference type="Pfam" id="PF19651">
    <property type="entry name" value="DUF6154"/>
    <property type="match status" value="1"/>
</dbReference>
<sequence length="84" mass="9855">MKFIDDLYELYKDQLVGDEEDAIALVLYALQDHSKDDFIKLIQEMSEEEVYQMLGNYLIEKLKDKMDKEGIGQFTPHADSKNIH</sequence>
<evidence type="ECO:0000313" key="1">
    <source>
        <dbReference type="EMBL" id="MDQ0164425.1"/>
    </source>
</evidence>
<dbReference type="RefSeq" id="WP_307389997.1">
    <property type="nucleotide sequence ID" value="NZ_BAAADK010000021.1"/>
</dbReference>
<dbReference type="Proteomes" id="UP001235840">
    <property type="component" value="Unassembled WGS sequence"/>
</dbReference>
<reference evidence="1 2" key="1">
    <citation type="submission" date="2023-07" db="EMBL/GenBank/DDBJ databases">
        <title>Genomic Encyclopedia of Type Strains, Phase IV (KMG-IV): sequencing the most valuable type-strain genomes for metagenomic binning, comparative biology and taxonomic classification.</title>
        <authorList>
            <person name="Goeker M."/>
        </authorList>
    </citation>
    <scope>NUCLEOTIDE SEQUENCE [LARGE SCALE GENOMIC DNA]</scope>
    <source>
        <strain evidence="1 2">DSM 12751</strain>
    </source>
</reference>
<organism evidence="1 2">
    <name type="scientific">Caldalkalibacillus horti</name>
    <dbReference type="NCBI Taxonomy" id="77523"/>
    <lineage>
        <taxon>Bacteria</taxon>
        <taxon>Bacillati</taxon>
        <taxon>Bacillota</taxon>
        <taxon>Bacilli</taxon>
        <taxon>Bacillales</taxon>
        <taxon>Bacillaceae</taxon>
        <taxon>Caldalkalibacillus</taxon>
    </lineage>
</organism>
<keyword evidence="2" id="KW-1185">Reference proteome</keyword>
<comment type="caution">
    <text evidence="1">The sequence shown here is derived from an EMBL/GenBank/DDBJ whole genome shotgun (WGS) entry which is preliminary data.</text>
</comment>
<dbReference type="EMBL" id="JAUSTY010000001">
    <property type="protein sequence ID" value="MDQ0164425.1"/>
    <property type="molecule type" value="Genomic_DNA"/>
</dbReference>
<proteinExistence type="predicted"/>
<accession>A0ABT9VTW5</accession>
<dbReference type="InterPro" id="IPR046152">
    <property type="entry name" value="DUF6154"/>
</dbReference>
<name>A0ABT9VTW5_9BACI</name>
<protein>
    <recommendedName>
        <fullName evidence="3">Cytosolic protein</fullName>
    </recommendedName>
</protein>
<gene>
    <name evidence="1" type="ORF">J2S11_000324</name>
</gene>
<evidence type="ECO:0000313" key="2">
    <source>
        <dbReference type="Proteomes" id="UP001235840"/>
    </source>
</evidence>
<evidence type="ECO:0008006" key="3">
    <source>
        <dbReference type="Google" id="ProtNLM"/>
    </source>
</evidence>